<keyword evidence="2" id="KW-0805">Transcription regulation</keyword>
<dbReference type="InterPro" id="IPR044549">
    <property type="entry name" value="bHLH_AtIBH1-like"/>
</dbReference>
<dbReference type="CDD" id="cd11444">
    <property type="entry name" value="bHLH_AtIBH1_like"/>
    <property type="match status" value="1"/>
</dbReference>
<reference evidence="6" key="1">
    <citation type="journal article" date="2023" name="Science">
        <title>Elucidation of the pathway for biosynthesis of saponin adjuvants from the soapbark tree.</title>
        <authorList>
            <person name="Reed J."/>
            <person name="Orme A."/>
            <person name="El-Demerdash A."/>
            <person name="Owen C."/>
            <person name="Martin L.B.B."/>
            <person name="Misra R.C."/>
            <person name="Kikuchi S."/>
            <person name="Rejzek M."/>
            <person name="Martin A.C."/>
            <person name="Harkess A."/>
            <person name="Leebens-Mack J."/>
            <person name="Louveau T."/>
            <person name="Stephenson M.J."/>
            <person name="Osbourn A."/>
        </authorList>
    </citation>
    <scope>NUCLEOTIDE SEQUENCE</scope>
    <source>
        <strain evidence="6">S10</strain>
    </source>
</reference>
<dbReference type="KEGG" id="qsa:O6P43_002835"/>
<gene>
    <name evidence="6" type="ORF">O6P43_002835</name>
</gene>
<name>A0AAD7QDE8_QUISA</name>
<comment type="caution">
    <text evidence="6">The sequence shown here is derived from an EMBL/GenBank/DDBJ whole genome shotgun (WGS) entry which is preliminary data.</text>
</comment>
<protein>
    <submittedName>
        <fullName evidence="6">Transcription factor bHLH</fullName>
    </submittedName>
</protein>
<feature type="domain" description="IBH1-like N-terminal" evidence="5">
    <location>
        <begin position="21"/>
        <end position="85"/>
    </location>
</feature>
<keyword evidence="4" id="KW-0539">Nucleus</keyword>
<evidence type="ECO:0000256" key="2">
    <source>
        <dbReference type="ARBA" id="ARBA00023015"/>
    </source>
</evidence>
<evidence type="ECO:0000313" key="6">
    <source>
        <dbReference type="EMBL" id="KAJ7979436.1"/>
    </source>
</evidence>
<dbReference type="EMBL" id="JARAOO010000002">
    <property type="protein sequence ID" value="KAJ7979436.1"/>
    <property type="molecule type" value="Genomic_DNA"/>
</dbReference>
<dbReference type="Proteomes" id="UP001163823">
    <property type="component" value="Chromosome 2"/>
</dbReference>
<dbReference type="Pfam" id="PF26576">
    <property type="entry name" value="IBH1_N"/>
    <property type="match status" value="1"/>
</dbReference>
<keyword evidence="7" id="KW-1185">Reference proteome</keyword>
<organism evidence="6 7">
    <name type="scientific">Quillaja saponaria</name>
    <name type="common">Soap bark tree</name>
    <dbReference type="NCBI Taxonomy" id="32244"/>
    <lineage>
        <taxon>Eukaryota</taxon>
        <taxon>Viridiplantae</taxon>
        <taxon>Streptophyta</taxon>
        <taxon>Embryophyta</taxon>
        <taxon>Tracheophyta</taxon>
        <taxon>Spermatophyta</taxon>
        <taxon>Magnoliopsida</taxon>
        <taxon>eudicotyledons</taxon>
        <taxon>Gunneridae</taxon>
        <taxon>Pentapetalae</taxon>
        <taxon>rosids</taxon>
        <taxon>fabids</taxon>
        <taxon>Fabales</taxon>
        <taxon>Quillajaceae</taxon>
        <taxon>Quillaja</taxon>
    </lineage>
</organism>
<dbReference type="AlphaFoldDB" id="A0AAD7QDE8"/>
<dbReference type="InterPro" id="IPR059002">
    <property type="entry name" value="IBH1_N"/>
</dbReference>
<evidence type="ECO:0000256" key="3">
    <source>
        <dbReference type="ARBA" id="ARBA00023163"/>
    </source>
</evidence>
<sequence length="233" mass="26627">MERQLTKRRRVYALEPSKITQAMFVKNYVSYLVPALMKINNKLSSEESNNCDLKSNVKYEVDMALVFSARGFAWSDGLKFKLQRDYFNIGRFHNPMSTDHHHLSPPLHHISTSSPRITSSIVIKNEADHGLVGHYDHQNALSTSVVFSSNPSFKSEVKKWTRRPKVLVTPRKRNLAAKEISEEEKIGSRLKNIRMLVPGGEEMSDEELLAELGTYITCLNIQVNILQCLVETH</sequence>
<dbReference type="GO" id="GO:0006355">
    <property type="term" value="P:regulation of DNA-templated transcription"/>
    <property type="evidence" value="ECO:0007669"/>
    <property type="project" value="InterPro"/>
</dbReference>
<dbReference type="PANTHER" id="PTHR33124">
    <property type="entry name" value="TRANSCRIPTION FACTOR IBH1-LIKE 1"/>
    <property type="match status" value="1"/>
</dbReference>
<comment type="subcellular location">
    <subcellularLocation>
        <location evidence="1">Nucleus</location>
    </subcellularLocation>
</comment>
<evidence type="ECO:0000256" key="4">
    <source>
        <dbReference type="ARBA" id="ARBA00023242"/>
    </source>
</evidence>
<dbReference type="GO" id="GO:0005634">
    <property type="term" value="C:nucleus"/>
    <property type="evidence" value="ECO:0007669"/>
    <property type="project" value="UniProtKB-SubCell"/>
</dbReference>
<dbReference type="InterPro" id="IPR044660">
    <property type="entry name" value="IBH1-like"/>
</dbReference>
<evidence type="ECO:0000313" key="7">
    <source>
        <dbReference type="Proteomes" id="UP001163823"/>
    </source>
</evidence>
<accession>A0AAD7QDE8</accession>
<evidence type="ECO:0000259" key="5">
    <source>
        <dbReference type="Pfam" id="PF26576"/>
    </source>
</evidence>
<evidence type="ECO:0000256" key="1">
    <source>
        <dbReference type="ARBA" id="ARBA00004123"/>
    </source>
</evidence>
<dbReference type="PANTHER" id="PTHR33124:SF42">
    <property type="entry name" value="TRANSCRIPTION FACTOR BHLH146"/>
    <property type="match status" value="1"/>
</dbReference>
<keyword evidence="3" id="KW-0804">Transcription</keyword>
<proteinExistence type="predicted"/>